<gene>
    <name evidence="2" type="ORF">A2771_01730</name>
</gene>
<dbReference type="AlphaFoldDB" id="A0A1F7XXL9"/>
<feature type="signal peptide" evidence="1">
    <location>
        <begin position="1"/>
        <end position="21"/>
    </location>
</feature>
<keyword evidence="1" id="KW-0732">Signal</keyword>
<accession>A0A1F7XXL9</accession>
<organism evidence="2 3">
    <name type="scientific">Candidatus Woesebacteria bacterium RIFCSPHIGHO2_01_FULL_38_26b</name>
    <dbReference type="NCBI Taxonomy" id="1802491"/>
    <lineage>
        <taxon>Bacteria</taxon>
        <taxon>Candidatus Woeseibacteriota</taxon>
    </lineage>
</organism>
<evidence type="ECO:0000313" key="2">
    <source>
        <dbReference type="EMBL" id="OGM19773.1"/>
    </source>
</evidence>
<protein>
    <submittedName>
        <fullName evidence="2">Uncharacterized protein</fullName>
    </submittedName>
</protein>
<comment type="caution">
    <text evidence="2">The sequence shown here is derived from an EMBL/GenBank/DDBJ whole genome shotgun (WGS) entry which is preliminary data.</text>
</comment>
<name>A0A1F7XXL9_9BACT</name>
<evidence type="ECO:0000256" key="1">
    <source>
        <dbReference type="SAM" id="SignalP"/>
    </source>
</evidence>
<feature type="chain" id="PRO_5009533766" evidence="1">
    <location>
        <begin position="22"/>
        <end position="338"/>
    </location>
</feature>
<sequence>MKRLFSFLVLFSLVLGVSANASHDPFDEDTLNFNDEAFYFVETSKTTENYFGFQAQNSLGIAVYEKLTPASETRICGFDLKVQRVHNNPTNNARLAYEIRQGGSHPFDSSNFIAEQDRSIEHLPASTSATFDYIQFPLPLSGTNITNGCTTLLAGGTYWLKLRNFTETALVALKLGIQDREFGNRTGFYPCVVSACSGNEAVPQKDLQFRLYTDNPVNVISQQEFLFFPSSASYNFTDTDFGILGNFFRDVIVWAFFPSESSINRFADLADDIENKPPIGYFTEMKDTINNLNIGTASVSYDTSAIAGIVNPLKTGLSFILWFLLGVWLFKRIAHLDL</sequence>
<reference evidence="2 3" key="1">
    <citation type="journal article" date="2016" name="Nat. Commun.">
        <title>Thousands of microbial genomes shed light on interconnected biogeochemical processes in an aquifer system.</title>
        <authorList>
            <person name="Anantharaman K."/>
            <person name="Brown C.T."/>
            <person name="Hug L.A."/>
            <person name="Sharon I."/>
            <person name="Castelle C.J."/>
            <person name="Probst A.J."/>
            <person name="Thomas B.C."/>
            <person name="Singh A."/>
            <person name="Wilkins M.J."/>
            <person name="Karaoz U."/>
            <person name="Brodie E.L."/>
            <person name="Williams K.H."/>
            <person name="Hubbard S.S."/>
            <person name="Banfield J.F."/>
        </authorList>
    </citation>
    <scope>NUCLEOTIDE SEQUENCE [LARGE SCALE GENOMIC DNA]</scope>
</reference>
<proteinExistence type="predicted"/>
<dbReference type="Proteomes" id="UP000176741">
    <property type="component" value="Unassembled WGS sequence"/>
</dbReference>
<dbReference type="EMBL" id="MGGD01000057">
    <property type="protein sequence ID" value="OGM19773.1"/>
    <property type="molecule type" value="Genomic_DNA"/>
</dbReference>
<evidence type="ECO:0000313" key="3">
    <source>
        <dbReference type="Proteomes" id="UP000176741"/>
    </source>
</evidence>